<evidence type="ECO:0000256" key="9">
    <source>
        <dbReference type="HAMAP-Rule" id="MF_00061"/>
    </source>
</evidence>
<accession>A0ABX5LLZ1</accession>
<evidence type="ECO:0000256" key="2">
    <source>
        <dbReference type="ARBA" id="ARBA00012052"/>
    </source>
</evidence>
<feature type="domain" description="GHMP kinase N-terminal" evidence="10">
    <location>
        <begin position="66"/>
        <end position="143"/>
    </location>
</feature>
<dbReference type="HAMAP" id="MF_00061">
    <property type="entry name" value="IspE"/>
    <property type="match status" value="1"/>
</dbReference>
<reference evidence="12 13" key="1">
    <citation type="submission" date="2018-05" db="EMBL/GenBank/DDBJ databases">
        <title>Animal gut microbial communities from fecal samples from Wisconsin, USA.</title>
        <authorList>
            <person name="Neumann A."/>
        </authorList>
    </citation>
    <scope>NUCLEOTIDE SEQUENCE [LARGE SCALE GENOMIC DNA]</scope>
    <source>
        <strain evidence="12 13">UWS4</strain>
    </source>
</reference>
<dbReference type="Pfam" id="PF00288">
    <property type="entry name" value="GHMP_kinases_N"/>
    <property type="match status" value="1"/>
</dbReference>
<dbReference type="InterPro" id="IPR036554">
    <property type="entry name" value="GHMP_kinase_C_sf"/>
</dbReference>
<feature type="active site" evidence="9">
    <location>
        <position position="135"/>
    </location>
</feature>
<evidence type="ECO:0000256" key="8">
    <source>
        <dbReference type="ARBA" id="ARBA00032554"/>
    </source>
</evidence>
<feature type="active site" evidence="9">
    <location>
        <position position="9"/>
    </location>
</feature>
<dbReference type="InterPro" id="IPR013750">
    <property type="entry name" value="GHMP_kinase_C_dom"/>
</dbReference>
<dbReference type="InterPro" id="IPR020568">
    <property type="entry name" value="Ribosomal_Su5_D2-typ_SF"/>
</dbReference>
<dbReference type="RefSeq" id="WP_106197316.1">
    <property type="nucleotide sequence ID" value="NZ_QGHD01000006.1"/>
</dbReference>
<evidence type="ECO:0000256" key="1">
    <source>
        <dbReference type="ARBA" id="ARBA00009684"/>
    </source>
</evidence>
<sequence>MQQEFAPAKINLFLDILLKRPDGYHNLGTLFQTINVGDTLSGEVNSTGEIIMRYNAPQEYPLEKDLVYKAAKLLQRKFSVKAGAEFYLEKKMPLGAGLGGGSADAAAAFRLLNRLWNLNLSCEELEKLGTEIGADVPFLIRGGSALAEGIGERLTHLEPLSLPSGGALLVATPHCAVPTKAAYAGCIPSGESRWDAYKNSPFRDFQGAFNKFEESVFPQFPLISEMKNDFLEGGAAVALMSGSGASVFGIFKNRADAEKTAEKIAKNARFVAVTEFFAGFFV</sequence>
<dbReference type="InterPro" id="IPR006204">
    <property type="entry name" value="GHMP_kinase_N_dom"/>
</dbReference>
<comment type="caution">
    <text evidence="12">The sequence shown here is derived from an EMBL/GenBank/DDBJ whole genome shotgun (WGS) entry which is preliminary data.</text>
</comment>
<dbReference type="PIRSF" id="PIRSF010376">
    <property type="entry name" value="IspE"/>
    <property type="match status" value="1"/>
</dbReference>
<dbReference type="Proteomes" id="UP000245523">
    <property type="component" value="Unassembled WGS sequence"/>
</dbReference>
<feature type="domain" description="GHMP kinase C-terminal" evidence="11">
    <location>
        <begin position="210"/>
        <end position="267"/>
    </location>
</feature>
<proteinExistence type="inferred from homology"/>
<keyword evidence="7 9" id="KW-0067">ATP-binding</keyword>
<dbReference type="Gene3D" id="3.30.230.10">
    <property type="match status" value="1"/>
</dbReference>
<dbReference type="InterPro" id="IPR004424">
    <property type="entry name" value="IspE"/>
</dbReference>
<comment type="function">
    <text evidence="9">Catalyzes the phosphorylation of the position 2 hydroxy group of 4-diphosphocytidyl-2C-methyl-D-erythritol.</text>
</comment>
<dbReference type="InterPro" id="IPR014721">
    <property type="entry name" value="Ribsml_uS5_D2-typ_fold_subgr"/>
</dbReference>
<comment type="catalytic activity">
    <reaction evidence="9">
        <text>4-CDP-2-C-methyl-D-erythritol + ATP = 4-CDP-2-C-methyl-D-erythritol 2-phosphate + ADP + H(+)</text>
        <dbReference type="Rhea" id="RHEA:18437"/>
        <dbReference type="ChEBI" id="CHEBI:15378"/>
        <dbReference type="ChEBI" id="CHEBI:30616"/>
        <dbReference type="ChEBI" id="CHEBI:57823"/>
        <dbReference type="ChEBI" id="CHEBI:57919"/>
        <dbReference type="ChEBI" id="CHEBI:456216"/>
        <dbReference type="EC" id="2.7.1.148"/>
    </reaction>
</comment>
<feature type="binding site" evidence="9">
    <location>
        <begin position="93"/>
        <end position="103"/>
    </location>
    <ligand>
        <name>ATP</name>
        <dbReference type="ChEBI" id="CHEBI:30616"/>
    </ligand>
</feature>
<dbReference type="SUPFAM" id="SSF54211">
    <property type="entry name" value="Ribosomal protein S5 domain 2-like"/>
    <property type="match status" value="1"/>
</dbReference>
<gene>
    <name evidence="9" type="primary">ispE</name>
    <name evidence="12" type="ORF">B0H50_10690</name>
</gene>
<comment type="pathway">
    <text evidence="9">Isoprenoid biosynthesis; isopentenyl diphosphate biosynthesis via DXP pathway; isopentenyl diphosphate from 1-deoxy-D-xylulose 5-phosphate: step 3/6.</text>
</comment>
<keyword evidence="13" id="KW-1185">Reference proteome</keyword>
<dbReference type="Pfam" id="PF08544">
    <property type="entry name" value="GHMP_kinases_C"/>
    <property type="match status" value="1"/>
</dbReference>
<name>A0ABX5LLZ1_9BACT</name>
<protein>
    <recommendedName>
        <fullName evidence="3 9">4-diphosphocytidyl-2-C-methyl-D-erythritol kinase</fullName>
        <shortName evidence="9">CMK</shortName>
        <ecNumber evidence="2 9">2.7.1.148</ecNumber>
    </recommendedName>
    <alternativeName>
        <fullName evidence="8 9">4-(cytidine-5'-diphospho)-2-C-methyl-D-erythritol kinase</fullName>
    </alternativeName>
</protein>
<evidence type="ECO:0000313" key="12">
    <source>
        <dbReference type="EMBL" id="PWL03431.1"/>
    </source>
</evidence>
<evidence type="ECO:0000256" key="5">
    <source>
        <dbReference type="ARBA" id="ARBA00022741"/>
    </source>
</evidence>
<organism evidence="12 13">
    <name type="scientific">Hallerella porci</name>
    <dbReference type="NCBI Taxonomy" id="1945871"/>
    <lineage>
        <taxon>Bacteria</taxon>
        <taxon>Pseudomonadati</taxon>
        <taxon>Fibrobacterota</taxon>
        <taxon>Fibrobacteria</taxon>
        <taxon>Fibrobacterales</taxon>
        <taxon>Fibrobacteraceae</taxon>
        <taxon>Hallerella</taxon>
    </lineage>
</organism>
<evidence type="ECO:0000256" key="6">
    <source>
        <dbReference type="ARBA" id="ARBA00022777"/>
    </source>
</evidence>
<keyword evidence="6 9" id="KW-0418">Kinase</keyword>
<evidence type="ECO:0000256" key="3">
    <source>
        <dbReference type="ARBA" id="ARBA00017473"/>
    </source>
</evidence>
<keyword evidence="5 9" id="KW-0547">Nucleotide-binding</keyword>
<dbReference type="PANTHER" id="PTHR43527:SF2">
    <property type="entry name" value="4-DIPHOSPHOCYTIDYL-2-C-METHYL-D-ERYTHRITOL KINASE, CHLOROPLASTIC"/>
    <property type="match status" value="1"/>
</dbReference>
<keyword evidence="9" id="KW-0414">Isoprene biosynthesis</keyword>
<dbReference type="Gene3D" id="3.30.70.890">
    <property type="entry name" value="GHMP kinase, C-terminal domain"/>
    <property type="match status" value="1"/>
</dbReference>
<dbReference type="NCBIfam" id="TIGR00154">
    <property type="entry name" value="ispE"/>
    <property type="match status" value="1"/>
</dbReference>
<dbReference type="EC" id="2.7.1.148" evidence="2 9"/>
<dbReference type="EMBL" id="QGHD01000006">
    <property type="protein sequence ID" value="PWL03431.1"/>
    <property type="molecule type" value="Genomic_DNA"/>
</dbReference>
<keyword evidence="4 9" id="KW-0808">Transferase</keyword>
<dbReference type="SUPFAM" id="SSF55060">
    <property type="entry name" value="GHMP Kinase, C-terminal domain"/>
    <property type="match status" value="1"/>
</dbReference>
<evidence type="ECO:0000256" key="4">
    <source>
        <dbReference type="ARBA" id="ARBA00022679"/>
    </source>
</evidence>
<evidence type="ECO:0000259" key="10">
    <source>
        <dbReference type="Pfam" id="PF00288"/>
    </source>
</evidence>
<dbReference type="PANTHER" id="PTHR43527">
    <property type="entry name" value="4-DIPHOSPHOCYTIDYL-2-C-METHYL-D-ERYTHRITOL KINASE, CHLOROPLASTIC"/>
    <property type="match status" value="1"/>
</dbReference>
<evidence type="ECO:0000256" key="7">
    <source>
        <dbReference type="ARBA" id="ARBA00022840"/>
    </source>
</evidence>
<evidence type="ECO:0000313" key="13">
    <source>
        <dbReference type="Proteomes" id="UP000245523"/>
    </source>
</evidence>
<comment type="similarity">
    <text evidence="1 9">Belongs to the GHMP kinase family. IspE subfamily.</text>
</comment>
<dbReference type="GO" id="GO:0016301">
    <property type="term" value="F:kinase activity"/>
    <property type="evidence" value="ECO:0007669"/>
    <property type="project" value="UniProtKB-KW"/>
</dbReference>
<evidence type="ECO:0000259" key="11">
    <source>
        <dbReference type="Pfam" id="PF08544"/>
    </source>
</evidence>